<sequence>MASVVSVLSKTPNLLKELIRALPSVTFHEVQDPEHDAQFKRSEILVCDFDLVGNYLYDLPNTKWMQGTWAGVDKLMPLIQNKPLPYQITRFTGDHFGRIMGEYVVAHIVNHERNLCELRDYQRKTLWHKEGKVNDYRIISDLTVGILGVGNIGSKIGKILHMLGATIFALGRRPALPPGDGYSHVSSYHTKETLPSLLKECDYIVSVLPSTRETDGLLDNDVLKNCADKGSVLINIGRSNILSEDSLIKAIKNRWLSGAVLDVFDVEPLPECSPLWSIKEITITPHVAGMSRARDIAEQFCTNYNMYIKQQSLPAVVDITKGY</sequence>
<dbReference type="HOGENOM" id="CLU_019796_1_0_1"/>
<dbReference type="PhylomeDB" id="D6WL06"/>
<dbReference type="Proteomes" id="UP000007266">
    <property type="component" value="Linkage group 5"/>
</dbReference>
<gene>
    <name evidence="4" type="primary">AUGUSTUS-3.0.2_14276</name>
    <name evidence="4" type="ORF">TcasGA2_TC014276</name>
</gene>
<evidence type="ECO:0000256" key="2">
    <source>
        <dbReference type="ARBA" id="ARBA00023027"/>
    </source>
</evidence>
<dbReference type="Gene3D" id="3.40.50.720">
    <property type="entry name" value="NAD(P)-binding Rossmann-like Domain"/>
    <property type="match status" value="2"/>
</dbReference>
<name>D6WL06_TRICA</name>
<dbReference type="Pfam" id="PF02826">
    <property type="entry name" value="2-Hacid_dh_C"/>
    <property type="match status" value="1"/>
</dbReference>
<dbReference type="eggNOG" id="KOG0069">
    <property type="taxonomic scope" value="Eukaryota"/>
</dbReference>
<evidence type="ECO:0000313" key="5">
    <source>
        <dbReference type="Proteomes" id="UP000007266"/>
    </source>
</evidence>
<evidence type="ECO:0000256" key="1">
    <source>
        <dbReference type="ARBA" id="ARBA00023002"/>
    </source>
</evidence>
<dbReference type="STRING" id="7070.D6WL06"/>
<dbReference type="GO" id="GO:0016491">
    <property type="term" value="F:oxidoreductase activity"/>
    <property type="evidence" value="ECO:0007669"/>
    <property type="project" value="UniProtKB-KW"/>
</dbReference>
<dbReference type="PANTHER" id="PTHR43333">
    <property type="entry name" value="2-HACID_DH_C DOMAIN-CONTAINING PROTEIN"/>
    <property type="match status" value="1"/>
</dbReference>
<reference evidence="4 5" key="2">
    <citation type="journal article" date="2010" name="Nucleic Acids Res.">
        <title>BeetleBase in 2010: revisions to provide comprehensive genomic information for Tribolium castaneum.</title>
        <authorList>
            <person name="Kim H.S."/>
            <person name="Murphy T."/>
            <person name="Xia J."/>
            <person name="Caragea D."/>
            <person name="Park Y."/>
            <person name="Beeman R.W."/>
            <person name="Lorenzen M.D."/>
            <person name="Butcher S."/>
            <person name="Manak J.R."/>
            <person name="Brown S.J."/>
        </authorList>
    </citation>
    <scope>GENOME REANNOTATION</scope>
    <source>
        <strain evidence="4 5">Georgia GA2</strain>
    </source>
</reference>
<keyword evidence="2" id="KW-0520">NAD</keyword>
<protein>
    <submittedName>
        <fullName evidence="4">Glyoxylate/hydroxypyruvate reductase A-like Protein</fullName>
    </submittedName>
</protein>
<dbReference type="CDD" id="cd05300">
    <property type="entry name" value="2-Hacid_dh_1"/>
    <property type="match status" value="1"/>
</dbReference>
<dbReference type="KEGG" id="tca:659092"/>
<dbReference type="SUPFAM" id="SSF51735">
    <property type="entry name" value="NAD(P)-binding Rossmann-fold domains"/>
    <property type="match status" value="1"/>
</dbReference>
<organism evidence="4 5">
    <name type="scientific">Tribolium castaneum</name>
    <name type="common">Red flour beetle</name>
    <dbReference type="NCBI Taxonomy" id="7070"/>
    <lineage>
        <taxon>Eukaryota</taxon>
        <taxon>Metazoa</taxon>
        <taxon>Ecdysozoa</taxon>
        <taxon>Arthropoda</taxon>
        <taxon>Hexapoda</taxon>
        <taxon>Insecta</taxon>
        <taxon>Pterygota</taxon>
        <taxon>Neoptera</taxon>
        <taxon>Endopterygota</taxon>
        <taxon>Coleoptera</taxon>
        <taxon>Polyphaga</taxon>
        <taxon>Cucujiformia</taxon>
        <taxon>Tenebrionidae</taxon>
        <taxon>Tenebrionidae incertae sedis</taxon>
        <taxon>Tribolium</taxon>
    </lineage>
</organism>
<dbReference type="InParanoid" id="D6WL06"/>
<proteinExistence type="predicted"/>
<evidence type="ECO:0000313" key="4">
    <source>
        <dbReference type="EMBL" id="EFA04044.1"/>
    </source>
</evidence>
<feature type="domain" description="D-isomer specific 2-hydroxyacid dehydrogenase NAD-binding" evidence="3">
    <location>
        <begin position="106"/>
        <end position="288"/>
    </location>
</feature>
<keyword evidence="1" id="KW-0560">Oxidoreductase</keyword>
<dbReference type="OrthoDB" id="298012at2759"/>
<dbReference type="EMBL" id="KQ971343">
    <property type="protein sequence ID" value="EFA04044.1"/>
    <property type="molecule type" value="Genomic_DNA"/>
</dbReference>
<dbReference type="OMA" id="VQMAEYV"/>
<dbReference type="PANTHER" id="PTHR43333:SF1">
    <property type="entry name" value="D-ISOMER SPECIFIC 2-HYDROXYACID DEHYDROGENASE NAD-BINDING DOMAIN-CONTAINING PROTEIN"/>
    <property type="match status" value="1"/>
</dbReference>
<dbReference type="GO" id="GO:0051287">
    <property type="term" value="F:NAD binding"/>
    <property type="evidence" value="ECO:0007669"/>
    <property type="project" value="InterPro"/>
</dbReference>
<dbReference type="InterPro" id="IPR006140">
    <property type="entry name" value="D-isomer_DH_NAD-bd"/>
</dbReference>
<dbReference type="AlphaFoldDB" id="D6WL06"/>
<evidence type="ECO:0000259" key="3">
    <source>
        <dbReference type="Pfam" id="PF02826"/>
    </source>
</evidence>
<dbReference type="InterPro" id="IPR036291">
    <property type="entry name" value="NAD(P)-bd_dom_sf"/>
</dbReference>
<keyword evidence="5" id="KW-1185">Reference proteome</keyword>
<accession>D6WL06</accession>
<reference evidence="4 5" key="1">
    <citation type="journal article" date="2008" name="Nature">
        <title>The genome of the model beetle and pest Tribolium castaneum.</title>
        <authorList>
            <consortium name="Tribolium Genome Sequencing Consortium"/>
            <person name="Richards S."/>
            <person name="Gibbs R.A."/>
            <person name="Weinstock G.M."/>
            <person name="Brown S.J."/>
            <person name="Denell R."/>
            <person name="Beeman R.W."/>
            <person name="Gibbs R."/>
            <person name="Beeman R.W."/>
            <person name="Brown S.J."/>
            <person name="Bucher G."/>
            <person name="Friedrich M."/>
            <person name="Grimmelikhuijzen C.J."/>
            <person name="Klingler M."/>
            <person name="Lorenzen M."/>
            <person name="Richards S."/>
            <person name="Roth S."/>
            <person name="Schroder R."/>
            <person name="Tautz D."/>
            <person name="Zdobnov E.M."/>
            <person name="Muzny D."/>
            <person name="Gibbs R.A."/>
            <person name="Weinstock G.M."/>
            <person name="Attaway T."/>
            <person name="Bell S."/>
            <person name="Buhay C.J."/>
            <person name="Chandrabose M.N."/>
            <person name="Chavez D."/>
            <person name="Clerk-Blankenburg K.P."/>
            <person name="Cree A."/>
            <person name="Dao M."/>
            <person name="Davis C."/>
            <person name="Chacko J."/>
            <person name="Dinh H."/>
            <person name="Dugan-Rocha S."/>
            <person name="Fowler G."/>
            <person name="Garner T.T."/>
            <person name="Garnes J."/>
            <person name="Gnirke A."/>
            <person name="Hawes A."/>
            <person name="Hernandez J."/>
            <person name="Hines S."/>
            <person name="Holder M."/>
            <person name="Hume J."/>
            <person name="Jhangiani S.N."/>
            <person name="Joshi V."/>
            <person name="Khan Z.M."/>
            <person name="Jackson L."/>
            <person name="Kovar C."/>
            <person name="Kowis A."/>
            <person name="Lee S."/>
            <person name="Lewis L.R."/>
            <person name="Margolis J."/>
            <person name="Morgan M."/>
            <person name="Nazareth L.V."/>
            <person name="Nguyen N."/>
            <person name="Okwuonu G."/>
            <person name="Parker D."/>
            <person name="Richards S."/>
            <person name="Ruiz S.J."/>
            <person name="Santibanez J."/>
            <person name="Savard J."/>
            <person name="Scherer S.E."/>
            <person name="Schneider B."/>
            <person name="Sodergren E."/>
            <person name="Tautz D."/>
            <person name="Vattahil S."/>
            <person name="Villasana D."/>
            <person name="White C.S."/>
            <person name="Wright R."/>
            <person name="Park Y."/>
            <person name="Beeman R.W."/>
            <person name="Lord J."/>
            <person name="Oppert B."/>
            <person name="Lorenzen M."/>
            <person name="Brown S."/>
            <person name="Wang L."/>
            <person name="Savard J."/>
            <person name="Tautz D."/>
            <person name="Richards S."/>
            <person name="Weinstock G."/>
            <person name="Gibbs R.A."/>
            <person name="Liu Y."/>
            <person name="Worley K."/>
            <person name="Weinstock G."/>
            <person name="Elsik C.G."/>
            <person name="Reese J.T."/>
            <person name="Elhaik E."/>
            <person name="Landan G."/>
            <person name="Graur D."/>
            <person name="Arensburger P."/>
            <person name="Atkinson P."/>
            <person name="Beeman R.W."/>
            <person name="Beidler J."/>
            <person name="Brown S.J."/>
            <person name="Demuth J.P."/>
            <person name="Drury D.W."/>
            <person name="Du Y.Z."/>
            <person name="Fujiwara H."/>
            <person name="Lorenzen M."/>
            <person name="Maselli V."/>
            <person name="Osanai M."/>
            <person name="Park Y."/>
            <person name="Robertson H.M."/>
            <person name="Tu Z."/>
            <person name="Wang J.J."/>
            <person name="Wang S."/>
            <person name="Richards S."/>
            <person name="Song H."/>
            <person name="Zhang L."/>
            <person name="Sodergren E."/>
            <person name="Werner D."/>
            <person name="Stanke M."/>
            <person name="Morgenstern B."/>
            <person name="Solovyev V."/>
            <person name="Kosarev P."/>
            <person name="Brown G."/>
            <person name="Chen H.C."/>
            <person name="Ermolaeva O."/>
            <person name="Hlavina W."/>
            <person name="Kapustin Y."/>
            <person name="Kiryutin B."/>
            <person name="Kitts P."/>
            <person name="Maglott D."/>
            <person name="Pruitt K."/>
            <person name="Sapojnikov V."/>
            <person name="Souvorov A."/>
            <person name="Mackey A.J."/>
            <person name="Waterhouse R.M."/>
            <person name="Wyder S."/>
            <person name="Zdobnov E.M."/>
            <person name="Zdobnov E.M."/>
            <person name="Wyder S."/>
            <person name="Kriventseva E.V."/>
            <person name="Kadowaki T."/>
            <person name="Bork P."/>
            <person name="Aranda M."/>
            <person name="Bao R."/>
            <person name="Beermann A."/>
            <person name="Berns N."/>
            <person name="Bolognesi R."/>
            <person name="Bonneton F."/>
            <person name="Bopp D."/>
            <person name="Brown S.J."/>
            <person name="Bucher G."/>
            <person name="Butts T."/>
            <person name="Chaumot A."/>
            <person name="Denell R.E."/>
            <person name="Ferrier D.E."/>
            <person name="Friedrich M."/>
            <person name="Gordon C.M."/>
            <person name="Jindra M."/>
            <person name="Klingler M."/>
            <person name="Lan Q."/>
            <person name="Lattorff H.M."/>
            <person name="Laudet V."/>
            <person name="von Levetsow C."/>
            <person name="Liu Z."/>
            <person name="Lutz R."/>
            <person name="Lynch J.A."/>
            <person name="da Fonseca R.N."/>
            <person name="Posnien N."/>
            <person name="Reuter R."/>
            <person name="Roth S."/>
            <person name="Savard J."/>
            <person name="Schinko J.B."/>
            <person name="Schmitt C."/>
            <person name="Schoppmeier M."/>
            <person name="Schroder R."/>
            <person name="Shippy T.D."/>
            <person name="Simonnet F."/>
            <person name="Marques-Souza H."/>
            <person name="Tautz D."/>
            <person name="Tomoyasu Y."/>
            <person name="Trauner J."/>
            <person name="Van der Zee M."/>
            <person name="Vervoort M."/>
            <person name="Wittkopp N."/>
            <person name="Wimmer E.A."/>
            <person name="Yang X."/>
            <person name="Jones A.K."/>
            <person name="Sattelle D.B."/>
            <person name="Ebert P.R."/>
            <person name="Nelson D."/>
            <person name="Scott J.G."/>
            <person name="Beeman R.W."/>
            <person name="Muthukrishnan S."/>
            <person name="Kramer K.J."/>
            <person name="Arakane Y."/>
            <person name="Beeman R.W."/>
            <person name="Zhu Q."/>
            <person name="Hogenkamp D."/>
            <person name="Dixit R."/>
            <person name="Oppert B."/>
            <person name="Jiang H."/>
            <person name="Zou Z."/>
            <person name="Marshall J."/>
            <person name="Elpidina E."/>
            <person name="Vinokurov K."/>
            <person name="Oppert C."/>
            <person name="Zou Z."/>
            <person name="Evans J."/>
            <person name="Lu Z."/>
            <person name="Zhao P."/>
            <person name="Sumathipala N."/>
            <person name="Altincicek B."/>
            <person name="Vilcinskas A."/>
            <person name="Williams M."/>
            <person name="Hultmark D."/>
            <person name="Hetru C."/>
            <person name="Jiang H."/>
            <person name="Grimmelikhuijzen C.J."/>
            <person name="Hauser F."/>
            <person name="Cazzamali G."/>
            <person name="Williamson M."/>
            <person name="Park Y."/>
            <person name="Li B."/>
            <person name="Tanaka Y."/>
            <person name="Predel R."/>
            <person name="Neupert S."/>
            <person name="Schachtner J."/>
            <person name="Verleyen P."/>
            <person name="Raible F."/>
            <person name="Bork P."/>
            <person name="Friedrich M."/>
            <person name="Walden K.K."/>
            <person name="Robertson H.M."/>
            <person name="Angeli S."/>
            <person name="Foret S."/>
            <person name="Bucher G."/>
            <person name="Schuetz S."/>
            <person name="Maleszka R."/>
            <person name="Wimmer E.A."/>
            <person name="Beeman R.W."/>
            <person name="Lorenzen M."/>
            <person name="Tomoyasu Y."/>
            <person name="Miller S.C."/>
            <person name="Grossmann D."/>
            <person name="Bucher G."/>
        </authorList>
    </citation>
    <scope>NUCLEOTIDE SEQUENCE [LARGE SCALE GENOMIC DNA]</scope>
    <source>
        <strain evidence="4 5">Georgia GA2</strain>
    </source>
</reference>